<dbReference type="InterPro" id="IPR036291">
    <property type="entry name" value="NAD(P)-bd_dom_sf"/>
</dbReference>
<organism evidence="1 2">
    <name type="scientific">Penicillium solitum</name>
    <dbReference type="NCBI Taxonomy" id="60172"/>
    <lineage>
        <taxon>Eukaryota</taxon>
        <taxon>Fungi</taxon>
        <taxon>Dikarya</taxon>
        <taxon>Ascomycota</taxon>
        <taxon>Pezizomycotina</taxon>
        <taxon>Eurotiomycetes</taxon>
        <taxon>Eurotiomycetidae</taxon>
        <taxon>Eurotiales</taxon>
        <taxon>Aspergillaceae</taxon>
        <taxon>Penicillium</taxon>
    </lineage>
</organism>
<comment type="caution">
    <text evidence="1">The sequence shown here is derived from an EMBL/GenBank/DDBJ whole genome shotgun (WGS) entry which is preliminary data.</text>
</comment>
<proteinExistence type="predicted"/>
<gene>
    <name evidence="1" type="ORF">PENSOL_c009G06548</name>
</gene>
<evidence type="ECO:0008006" key="3">
    <source>
        <dbReference type="Google" id="ProtNLM"/>
    </source>
</evidence>
<keyword evidence="2" id="KW-1185">Reference proteome</keyword>
<evidence type="ECO:0000313" key="2">
    <source>
        <dbReference type="Proteomes" id="UP000191612"/>
    </source>
</evidence>
<dbReference type="SUPFAM" id="SSF51735">
    <property type="entry name" value="NAD(P)-binding Rossmann-fold domains"/>
    <property type="match status" value="1"/>
</dbReference>
<sequence length="198" mass="21812">MTYVAAMKESLRNLQSSMELQAGYTVRAAIRLAEKAKSLASHPKITAFGKANNLSFVEVPDITCDGTYDEATKNITYVIHLASPLPSPFLDPQTGIYQPTIKRVIGEEDCHHVFGLRKHTVLPDPSQEITAETRLIAQPVETFDSMLPAYRAGKITSLNITEKCIKEREPSSTVINIFSGFVFGRDDRALEAGGNSRP</sequence>
<dbReference type="Gene3D" id="3.40.50.720">
    <property type="entry name" value="NAD(P)-binding Rossmann-like Domain"/>
    <property type="match status" value="1"/>
</dbReference>
<dbReference type="AlphaFoldDB" id="A0A1V6RAU8"/>
<evidence type="ECO:0000313" key="1">
    <source>
        <dbReference type="EMBL" id="OQD98381.1"/>
    </source>
</evidence>
<dbReference type="Proteomes" id="UP000191612">
    <property type="component" value="Unassembled WGS sequence"/>
</dbReference>
<protein>
    <recommendedName>
        <fullName evidence="3">NAD-dependent epimerase/dehydratase domain-containing protein</fullName>
    </recommendedName>
</protein>
<reference evidence="2" key="1">
    <citation type="journal article" date="2017" name="Nat. Microbiol.">
        <title>Global analysis of biosynthetic gene clusters reveals vast potential of secondary metabolite production in Penicillium species.</title>
        <authorList>
            <person name="Nielsen J.C."/>
            <person name="Grijseels S."/>
            <person name="Prigent S."/>
            <person name="Ji B."/>
            <person name="Dainat J."/>
            <person name="Nielsen K.F."/>
            <person name="Frisvad J.C."/>
            <person name="Workman M."/>
            <person name="Nielsen J."/>
        </authorList>
    </citation>
    <scope>NUCLEOTIDE SEQUENCE [LARGE SCALE GENOMIC DNA]</scope>
    <source>
        <strain evidence="2">IBT 29525</strain>
    </source>
</reference>
<dbReference type="EMBL" id="MDYO01000009">
    <property type="protein sequence ID" value="OQD98381.1"/>
    <property type="molecule type" value="Genomic_DNA"/>
</dbReference>
<name>A0A1V6RAU8_9EURO</name>
<accession>A0A1V6RAU8</accession>
<dbReference type="STRING" id="60172.A0A1V6RAU8"/>